<accession>A0A265N875</accession>
<dbReference type="RefSeq" id="WP_094885967.1">
    <property type="nucleotide sequence ID" value="NZ_NPMS01000005.1"/>
</dbReference>
<evidence type="ECO:0000259" key="1">
    <source>
        <dbReference type="Pfam" id="PF20276"/>
    </source>
</evidence>
<dbReference type="InterPro" id="IPR046920">
    <property type="entry name" value="ABC-3C_CTD1"/>
</dbReference>
<reference evidence="2 3" key="1">
    <citation type="submission" date="2017-08" db="EMBL/GenBank/DDBJ databases">
        <title>Virgibacillus indicus sp. nov. and Virgibacillus profoundi sp. nov, two moderately halophilic bacteria isolated from marine sediment by using the Microfluidic Streak Plate.</title>
        <authorList>
            <person name="Xu B."/>
            <person name="Hu B."/>
            <person name="Wang J."/>
            <person name="Zhu Y."/>
            <person name="Huang L."/>
            <person name="Du W."/>
            <person name="Huang Y."/>
        </authorList>
    </citation>
    <scope>NUCLEOTIDE SEQUENCE [LARGE SCALE GENOMIC DNA]</scope>
    <source>
        <strain evidence="2 3">IO3-P2-C2</strain>
    </source>
</reference>
<evidence type="ECO:0000313" key="2">
    <source>
        <dbReference type="EMBL" id="OZU88228.1"/>
    </source>
</evidence>
<protein>
    <recommendedName>
        <fullName evidence="1">ABC-three component systems C-terminal domain-containing protein</fullName>
    </recommendedName>
</protein>
<name>A0A265N875_9BACI</name>
<proteinExistence type="predicted"/>
<keyword evidence="3" id="KW-1185">Reference proteome</keyword>
<dbReference type="OrthoDB" id="9149748at2"/>
<dbReference type="EMBL" id="NPMS01000005">
    <property type="protein sequence ID" value="OZU88228.1"/>
    <property type="molecule type" value="Genomic_DNA"/>
</dbReference>
<gene>
    <name evidence="2" type="ORF">CIL03_11275</name>
</gene>
<dbReference type="AlphaFoldDB" id="A0A265N875"/>
<sequence>MSKRNATASWSGYLHQGKVGILVALREINQLLDLDQDLNGWLVEFESAEDIDIKHGKKVISRHQVKAYKDKVYPNDYKDVLSKQTFIEKDGIRKIDTPGFQICNINTGKLEVDENSRFLHTITEVKGFELNKKAFKHTYPRNTYIENPNKIKLYIYPDRKKHCKLSSGQDDKILDFCKVEIKNLINRMDGHPFKDSDEEHKNKFKHLLGILDIQIRQKHIKGISHFPTLKFEEIFNVITDKKKYKQKNVEVMREMFGVSWTEFIQETQDDQDFNYKDNQIEKVNNIIEELYSMDDDKLIQFIKDINPDKNKSGDFSDINDVIALCDINAFKDVFYECLVAVTENDFNIDFKGYQGLEESDDYLLTLINRKKSKTGIVVANMTRNKGVTDEIFNRRYLINGQIDQVPFGDFIQQNYNATTLDTNWKRPVTEKEIFYNPNLEFISVDNAIEQLNKKGGKS</sequence>
<feature type="domain" description="ABC-three component systems C-terminal" evidence="1">
    <location>
        <begin position="151"/>
        <end position="402"/>
    </location>
</feature>
<organism evidence="2 3">
    <name type="scientific">Virgibacillus indicus</name>
    <dbReference type="NCBI Taxonomy" id="2024554"/>
    <lineage>
        <taxon>Bacteria</taxon>
        <taxon>Bacillati</taxon>
        <taxon>Bacillota</taxon>
        <taxon>Bacilli</taxon>
        <taxon>Bacillales</taxon>
        <taxon>Bacillaceae</taxon>
        <taxon>Virgibacillus</taxon>
    </lineage>
</organism>
<evidence type="ECO:0000313" key="3">
    <source>
        <dbReference type="Proteomes" id="UP000216498"/>
    </source>
</evidence>
<dbReference type="Pfam" id="PF20276">
    <property type="entry name" value="CTD1"/>
    <property type="match status" value="1"/>
</dbReference>
<dbReference type="Proteomes" id="UP000216498">
    <property type="component" value="Unassembled WGS sequence"/>
</dbReference>
<comment type="caution">
    <text evidence="2">The sequence shown here is derived from an EMBL/GenBank/DDBJ whole genome shotgun (WGS) entry which is preliminary data.</text>
</comment>